<dbReference type="OrthoDB" id="9799347at2"/>
<dbReference type="Proteomes" id="UP000199308">
    <property type="component" value="Unassembled WGS sequence"/>
</dbReference>
<sequence>MNFFAIIFSGFVLLSNLAYANDALQQGDTPPDYLGRDKNGDEVNISAYKGKLVVVSFWASWCGPCRKEFPFLVNLQKSAPDKVQVVLINYKEDRKIFRKLSQQFGDKLLITHDRRGSIGKTFNVQGLPNMFVIDQQGLLAYHNVGYGESSIEKIVGQLNQLIVEHSRAQESE</sequence>
<dbReference type="InterPro" id="IPR017937">
    <property type="entry name" value="Thioredoxin_CS"/>
</dbReference>
<dbReference type="RefSeq" id="WP_093327343.1">
    <property type="nucleotide sequence ID" value="NZ_AP027363.1"/>
</dbReference>
<dbReference type="SUPFAM" id="SSF52833">
    <property type="entry name" value="Thioredoxin-like"/>
    <property type="match status" value="1"/>
</dbReference>
<dbReference type="AlphaFoldDB" id="A0A1H9ZJ09"/>
<keyword evidence="2" id="KW-0201">Cytochrome c-type biogenesis</keyword>
<dbReference type="InterPro" id="IPR050553">
    <property type="entry name" value="Thioredoxin_ResA/DsbE_sf"/>
</dbReference>
<dbReference type="GO" id="GO:0016853">
    <property type="term" value="F:isomerase activity"/>
    <property type="evidence" value="ECO:0007669"/>
    <property type="project" value="UniProtKB-KW"/>
</dbReference>
<feature type="chain" id="PRO_5011755408" evidence="5">
    <location>
        <begin position="21"/>
        <end position="172"/>
    </location>
</feature>
<dbReference type="GO" id="GO:0030313">
    <property type="term" value="C:cell envelope"/>
    <property type="evidence" value="ECO:0007669"/>
    <property type="project" value="UniProtKB-SubCell"/>
</dbReference>
<dbReference type="InterPro" id="IPR036249">
    <property type="entry name" value="Thioredoxin-like_sf"/>
</dbReference>
<dbReference type="STRING" id="349064.SAMN05660429_00452"/>
<dbReference type="PANTHER" id="PTHR42852">
    <property type="entry name" value="THIOL:DISULFIDE INTERCHANGE PROTEIN DSBE"/>
    <property type="match status" value="1"/>
</dbReference>
<proteinExistence type="predicted"/>
<keyword evidence="3" id="KW-1015">Disulfide bond</keyword>
<feature type="signal peptide" evidence="5">
    <location>
        <begin position="1"/>
        <end position="20"/>
    </location>
</feature>
<protein>
    <submittedName>
        <fullName evidence="7">Thiol-disulfide isomerase or thioredoxin</fullName>
    </submittedName>
</protein>
<dbReference type="PROSITE" id="PS00194">
    <property type="entry name" value="THIOREDOXIN_1"/>
    <property type="match status" value="1"/>
</dbReference>
<evidence type="ECO:0000256" key="4">
    <source>
        <dbReference type="ARBA" id="ARBA00023284"/>
    </source>
</evidence>
<evidence type="ECO:0000313" key="7">
    <source>
        <dbReference type="EMBL" id="SES81077.1"/>
    </source>
</evidence>
<dbReference type="PROSITE" id="PS51352">
    <property type="entry name" value="THIOREDOXIN_2"/>
    <property type="match status" value="1"/>
</dbReference>
<evidence type="ECO:0000256" key="5">
    <source>
        <dbReference type="SAM" id="SignalP"/>
    </source>
</evidence>
<keyword evidence="8" id="KW-1185">Reference proteome</keyword>
<dbReference type="EMBL" id="FOHK01000002">
    <property type="protein sequence ID" value="SES81077.1"/>
    <property type="molecule type" value="Genomic_DNA"/>
</dbReference>
<dbReference type="GO" id="GO:0017004">
    <property type="term" value="P:cytochrome complex assembly"/>
    <property type="evidence" value="ECO:0007669"/>
    <property type="project" value="UniProtKB-KW"/>
</dbReference>
<evidence type="ECO:0000313" key="8">
    <source>
        <dbReference type="Proteomes" id="UP000199308"/>
    </source>
</evidence>
<dbReference type="Pfam" id="PF08534">
    <property type="entry name" value="Redoxin"/>
    <property type="match status" value="1"/>
</dbReference>
<comment type="subcellular location">
    <subcellularLocation>
        <location evidence="1">Cell envelope</location>
    </subcellularLocation>
</comment>
<organism evidence="7 8">
    <name type="scientific">Thalassotalea agarivorans</name>
    <name type="common">Thalassomonas agarivorans</name>
    <dbReference type="NCBI Taxonomy" id="349064"/>
    <lineage>
        <taxon>Bacteria</taxon>
        <taxon>Pseudomonadati</taxon>
        <taxon>Pseudomonadota</taxon>
        <taxon>Gammaproteobacteria</taxon>
        <taxon>Alteromonadales</taxon>
        <taxon>Colwelliaceae</taxon>
        <taxon>Thalassotalea</taxon>
    </lineage>
</organism>
<reference evidence="7 8" key="1">
    <citation type="submission" date="2016-10" db="EMBL/GenBank/DDBJ databases">
        <authorList>
            <person name="de Groot N.N."/>
        </authorList>
    </citation>
    <scope>NUCLEOTIDE SEQUENCE [LARGE SCALE GENOMIC DNA]</scope>
    <source>
        <strain evidence="7 8">DSM 19706</strain>
    </source>
</reference>
<dbReference type="GO" id="GO:0015036">
    <property type="term" value="F:disulfide oxidoreductase activity"/>
    <property type="evidence" value="ECO:0007669"/>
    <property type="project" value="UniProtKB-ARBA"/>
</dbReference>
<evidence type="ECO:0000256" key="3">
    <source>
        <dbReference type="ARBA" id="ARBA00023157"/>
    </source>
</evidence>
<feature type="domain" description="Thioredoxin" evidence="6">
    <location>
        <begin position="24"/>
        <end position="163"/>
    </location>
</feature>
<keyword evidence="7" id="KW-0413">Isomerase</keyword>
<dbReference type="InterPro" id="IPR013766">
    <property type="entry name" value="Thioredoxin_domain"/>
</dbReference>
<gene>
    <name evidence="7" type="ORF">SAMN05660429_00452</name>
</gene>
<keyword evidence="4" id="KW-0676">Redox-active center</keyword>
<evidence type="ECO:0000259" key="6">
    <source>
        <dbReference type="PROSITE" id="PS51352"/>
    </source>
</evidence>
<dbReference type="Gene3D" id="3.40.30.10">
    <property type="entry name" value="Glutaredoxin"/>
    <property type="match status" value="1"/>
</dbReference>
<accession>A0A1H9ZJ09</accession>
<keyword evidence="5" id="KW-0732">Signal</keyword>
<evidence type="ECO:0000256" key="2">
    <source>
        <dbReference type="ARBA" id="ARBA00022748"/>
    </source>
</evidence>
<dbReference type="PANTHER" id="PTHR42852:SF6">
    <property type="entry name" value="THIOL:DISULFIDE INTERCHANGE PROTEIN DSBE"/>
    <property type="match status" value="1"/>
</dbReference>
<evidence type="ECO:0000256" key="1">
    <source>
        <dbReference type="ARBA" id="ARBA00004196"/>
    </source>
</evidence>
<name>A0A1H9ZJ09_THASX</name>
<dbReference type="CDD" id="cd02966">
    <property type="entry name" value="TlpA_like_family"/>
    <property type="match status" value="1"/>
</dbReference>
<dbReference type="InterPro" id="IPR013740">
    <property type="entry name" value="Redoxin"/>
</dbReference>